<name>A0A195E6L7_9HYME</name>
<reference evidence="2 3" key="1">
    <citation type="submission" date="2015-09" db="EMBL/GenBank/DDBJ databases">
        <title>Trachymyrmex cornetzi WGS genome.</title>
        <authorList>
            <person name="Nygaard S."/>
            <person name="Hu H."/>
            <person name="Boomsma J."/>
            <person name="Zhang G."/>
        </authorList>
    </citation>
    <scope>NUCLEOTIDE SEQUENCE [LARGE SCALE GENOMIC DNA]</scope>
    <source>
        <strain evidence="2">Tcor2-1</strain>
        <tissue evidence="2">Whole body</tissue>
    </source>
</reference>
<dbReference type="Proteomes" id="UP000078492">
    <property type="component" value="Unassembled WGS sequence"/>
</dbReference>
<evidence type="ECO:0000313" key="3">
    <source>
        <dbReference type="Proteomes" id="UP000078492"/>
    </source>
</evidence>
<organism evidence="2 3">
    <name type="scientific">Trachymyrmex cornetzi</name>
    <dbReference type="NCBI Taxonomy" id="471704"/>
    <lineage>
        <taxon>Eukaryota</taxon>
        <taxon>Metazoa</taxon>
        <taxon>Ecdysozoa</taxon>
        <taxon>Arthropoda</taxon>
        <taxon>Hexapoda</taxon>
        <taxon>Insecta</taxon>
        <taxon>Pterygota</taxon>
        <taxon>Neoptera</taxon>
        <taxon>Endopterygota</taxon>
        <taxon>Hymenoptera</taxon>
        <taxon>Apocrita</taxon>
        <taxon>Aculeata</taxon>
        <taxon>Formicoidea</taxon>
        <taxon>Formicidae</taxon>
        <taxon>Myrmicinae</taxon>
        <taxon>Trachymyrmex</taxon>
    </lineage>
</organism>
<dbReference type="EMBL" id="KQ979568">
    <property type="protein sequence ID" value="KYN20823.1"/>
    <property type="molecule type" value="Genomic_DNA"/>
</dbReference>
<feature type="coiled-coil region" evidence="1">
    <location>
        <begin position="14"/>
        <end position="119"/>
    </location>
</feature>
<keyword evidence="3" id="KW-1185">Reference proteome</keyword>
<dbReference type="OrthoDB" id="2121607at2759"/>
<evidence type="ECO:0000313" key="2">
    <source>
        <dbReference type="EMBL" id="KYN20823.1"/>
    </source>
</evidence>
<gene>
    <name evidence="2" type="ORF">ALC57_06729</name>
</gene>
<keyword evidence="1" id="KW-0175">Coiled coil</keyword>
<evidence type="ECO:0008006" key="4">
    <source>
        <dbReference type="Google" id="ProtNLM"/>
    </source>
</evidence>
<feature type="coiled-coil region" evidence="1">
    <location>
        <begin position="182"/>
        <end position="367"/>
    </location>
</feature>
<sequence>MSELYGESVNSTKIEEYLEESVISQDDYKKMKQENEYYRQELHVLRLKLETSDAIVRDLQDSGETLENNFKEYVRQTTISSSEKQEKYKAEQKEYENCIANLETNQVKNELIIKELQKELKKLYKDLANNQPSNTMADTLTVYKEELREIHMLFQKEKERFLQKEKNEKTLMDKLAHGEVQCEELRLNLQKITKDLAEKNEELENARESARELAAKLEELESSNITPASDTCKGNSLFAEVEDRRQMLLDKMKTLSNKYNEAKQALDSKTCEIKLLRAEKIAISRKWETDIIDTLQENADLLVKYKSRIFDLENKLKAEMRKNDEMEETQSVNDDFNYAQSLLAAKKKELKELNENIEKQTMQMLVQDEVNNNISRQLRYWQSKAKFLEAQNKVIKDQLEIQDKCDNKILLESIKNCTFPDNANFEKTCSDSLTPHELMPKSILESKLTEQGNSTEVIEKPAVNFANEQKECRRFVDFTSDTKNSENKPLKKHEKTKRHDYPIIVHTIDNDNLN</sequence>
<accession>A0A195E6L7</accession>
<protein>
    <recommendedName>
        <fullName evidence="4">Protein Spindly</fullName>
    </recommendedName>
</protein>
<dbReference type="KEGG" id="tcz:108760243"/>
<evidence type="ECO:0000256" key="1">
    <source>
        <dbReference type="SAM" id="Coils"/>
    </source>
</evidence>
<dbReference type="STRING" id="471704.A0A195E6L7"/>
<proteinExistence type="predicted"/>
<dbReference type="AlphaFoldDB" id="A0A195E6L7"/>